<dbReference type="Pfam" id="PF06985">
    <property type="entry name" value="HET"/>
    <property type="match status" value="1"/>
</dbReference>
<reference evidence="2 3" key="1">
    <citation type="journal article" date="2019" name="Nat. Ecol. Evol.">
        <title>Megaphylogeny resolves global patterns of mushroom evolution.</title>
        <authorList>
            <person name="Varga T."/>
            <person name="Krizsan K."/>
            <person name="Foldi C."/>
            <person name="Dima B."/>
            <person name="Sanchez-Garcia M."/>
            <person name="Sanchez-Ramirez S."/>
            <person name="Szollosi G.J."/>
            <person name="Szarkandi J.G."/>
            <person name="Papp V."/>
            <person name="Albert L."/>
            <person name="Andreopoulos W."/>
            <person name="Angelini C."/>
            <person name="Antonin V."/>
            <person name="Barry K.W."/>
            <person name="Bougher N.L."/>
            <person name="Buchanan P."/>
            <person name="Buyck B."/>
            <person name="Bense V."/>
            <person name="Catcheside P."/>
            <person name="Chovatia M."/>
            <person name="Cooper J."/>
            <person name="Damon W."/>
            <person name="Desjardin D."/>
            <person name="Finy P."/>
            <person name="Geml J."/>
            <person name="Haridas S."/>
            <person name="Hughes K."/>
            <person name="Justo A."/>
            <person name="Karasinski D."/>
            <person name="Kautmanova I."/>
            <person name="Kiss B."/>
            <person name="Kocsube S."/>
            <person name="Kotiranta H."/>
            <person name="LaButti K.M."/>
            <person name="Lechner B.E."/>
            <person name="Liimatainen K."/>
            <person name="Lipzen A."/>
            <person name="Lukacs Z."/>
            <person name="Mihaltcheva S."/>
            <person name="Morgado L.N."/>
            <person name="Niskanen T."/>
            <person name="Noordeloos M.E."/>
            <person name="Ohm R.A."/>
            <person name="Ortiz-Santana B."/>
            <person name="Ovrebo C."/>
            <person name="Racz N."/>
            <person name="Riley R."/>
            <person name="Savchenko A."/>
            <person name="Shiryaev A."/>
            <person name="Soop K."/>
            <person name="Spirin V."/>
            <person name="Szebenyi C."/>
            <person name="Tomsovsky M."/>
            <person name="Tulloss R.E."/>
            <person name="Uehling J."/>
            <person name="Grigoriev I.V."/>
            <person name="Vagvolgyi C."/>
            <person name="Papp T."/>
            <person name="Martin F.M."/>
            <person name="Miettinen O."/>
            <person name="Hibbett D.S."/>
            <person name="Nagy L.G."/>
        </authorList>
    </citation>
    <scope>NUCLEOTIDE SEQUENCE [LARGE SCALE GENOMIC DNA]</scope>
    <source>
        <strain evidence="2 3">CBS 962.96</strain>
    </source>
</reference>
<dbReference type="AlphaFoldDB" id="A0A4S8LJD9"/>
<feature type="non-terminal residue" evidence="2">
    <location>
        <position position="395"/>
    </location>
</feature>
<evidence type="ECO:0000259" key="1">
    <source>
        <dbReference type="Pfam" id="PF06985"/>
    </source>
</evidence>
<gene>
    <name evidence="2" type="ORF">K435DRAFT_678692</name>
</gene>
<keyword evidence="3" id="KW-1185">Reference proteome</keyword>
<name>A0A4S8LJD9_DENBC</name>
<sequence length="395" mass="45054">MNECISKHSNCPRPSLTPLPTRVIDCEDPSKPHLFITQGILSPYAALSYVWGSDTSHITLTSNFDTYVDDIDPSIIPKTIRDAITVTHGLGMRYLWVDAFCIIQDSNEDKNRELIRMGQIYRDAYITIIASCASRGNAGILHDRPIPASYATHPRLPFYCKDGRLGTVSVSTDSPPSNEQMKEPVNHRAWCLQERLLSPRKLIYATDSLQYQCQTDTIAVNNSLNQQAVEKLNNLCFSLSDTEIPDKMVSWMDQDWGTLQMEWVLVVSDYTRRSLTQKTDKLPAFAGIAEQFARIWHTRSGQYFAGLWEKHLLRDLLWFREPWSFGWLDDQPRPRPKVYLAPSWSWASVAGHVRVQPPVDCPNNVCEILECKVTLMDERQPYGEVSSGWLKLSAI</sequence>
<dbReference type="OrthoDB" id="5125733at2759"/>
<feature type="domain" description="Heterokaryon incompatibility" evidence="1">
    <location>
        <begin position="44"/>
        <end position="194"/>
    </location>
</feature>
<dbReference type="PANTHER" id="PTHR33112:SF16">
    <property type="entry name" value="HETEROKARYON INCOMPATIBILITY DOMAIN-CONTAINING PROTEIN"/>
    <property type="match status" value="1"/>
</dbReference>
<protein>
    <submittedName>
        <fullName evidence="2">HET-domain-containing protein</fullName>
    </submittedName>
</protein>
<proteinExistence type="predicted"/>
<accession>A0A4S8LJD9</accession>
<evidence type="ECO:0000313" key="3">
    <source>
        <dbReference type="Proteomes" id="UP000297245"/>
    </source>
</evidence>
<evidence type="ECO:0000313" key="2">
    <source>
        <dbReference type="EMBL" id="THU89040.1"/>
    </source>
</evidence>
<dbReference type="Proteomes" id="UP000297245">
    <property type="component" value="Unassembled WGS sequence"/>
</dbReference>
<dbReference type="EMBL" id="ML179384">
    <property type="protein sequence ID" value="THU89040.1"/>
    <property type="molecule type" value="Genomic_DNA"/>
</dbReference>
<organism evidence="2 3">
    <name type="scientific">Dendrothele bispora (strain CBS 962.96)</name>
    <dbReference type="NCBI Taxonomy" id="1314807"/>
    <lineage>
        <taxon>Eukaryota</taxon>
        <taxon>Fungi</taxon>
        <taxon>Dikarya</taxon>
        <taxon>Basidiomycota</taxon>
        <taxon>Agaricomycotina</taxon>
        <taxon>Agaricomycetes</taxon>
        <taxon>Agaricomycetidae</taxon>
        <taxon>Agaricales</taxon>
        <taxon>Agaricales incertae sedis</taxon>
        <taxon>Dendrothele</taxon>
    </lineage>
</organism>
<dbReference type="InterPro" id="IPR010730">
    <property type="entry name" value="HET"/>
</dbReference>
<dbReference type="PANTHER" id="PTHR33112">
    <property type="entry name" value="DOMAIN PROTEIN, PUTATIVE-RELATED"/>
    <property type="match status" value="1"/>
</dbReference>